<evidence type="ECO:0000256" key="1">
    <source>
        <dbReference type="SAM" id="MobiDB-lite"/>
    </source>
</evidence>
<feature type="compositionally biased region" description="Basic and acidic residues" evidence="1">
    <location>
        <begin position="209"/>
        <end position="223"/>
    </location>
</feature>
<dbReference type="InterPro" id="IPR027267">
    <property type="entry name" value="AH/BAR_dom_sf"/>
</dbReference>
<feature type="compositionally biased region" description="Basic and acidic residues" evidence="1">
    <location>
        <begin position="120"/>
        <end position="138"/>
    </location>
</feature>
<feature type="region of interest" description="Disordered" evidence="1">
    <location>
        <begin position="112"/>
        <end position="138"/>
    </location>
</feature>
<protein>
    <submittedName>
        <fullName evidence="2">Uncharacterized protein</fullName>
    </submittedName>
</protein>
<dbReference type="Gene3D" id="1.20.1270.60">
    <property type="entry name" value="Arfaptin homology (AH) domain/BAR domain"/>
    <property type="match status" value="1"/>
</dbReference>
<name>A0AAV7ZI26_9EUKA</name>
<evidence type="ECO:0000313" key="3">
    <source>
        <dbReference type="Proteomes" id="UP001146793"/>
    </source>
</evidence>
<dbReference type="EMBL" id="JANTQA010000029">
    <property type="protein sequence ID" value="KAJ3441657.1"/>
    <property type="molecule type" value="Genomic_DNA"/>
</dbReference>
<reference evidence="2" key="1">
    <citation type="submission" date="2022-08" db="EMBL/GenBank/DDBJ databases">
        <title>Novel sulphate-reducing endosymbionts in the free-living metamonad Anaeramoeba.</title>
        <authorList>
            <person name="Jerlstrom-Hultqvist J."/>
            <person name="Cepicka I."/>
            <person name="Gallot-Lavallee L."/>
            <person name="Salas-Leiva D."/>
            <person name="Curtis B.A."/>
            <person name="Zahonova K."/>
            <person name="Pipaliya S."/>
            <person name="Dacks J."/>
            <person name="Roger A.J."/>
        </authorList>
    </citation>
    <scope>NUCLEOTIDE SEQUENCE</scope>
    <source>
        <strain evidence="2">Busselton2</strain>
    </source>
</reference>
<comment type="caution">
    <text evidence="2">The sequence shown here is derived from an EMBL/GenBank/DDBJ whole genome shotgun (WGS) entry which is preliminary data.</text>
</comment>
<gene>
    <name evidence="2" type="ORF">M0812_13670</name>
</gene>
<dbReference type="Proteomes" id="UP001146793">
    <property type="component" value="Unassembled WGS sequence"/>
</dbReference>
<feature type="compositionally biased region" description="Basic and acidic residues" evidence="1">
    <location>
        <begin position="275"/>
        <end position="311"/>
    </location>
</feature>
<proteinExistence type="predicted"/>
<accession>A0AAV7ZI26</accession>
<feature type="compositionally biased region" description="Acidic residues" evidence="1">
    <location>
        <begin position="257"/>
        <end position="274"/>
    </location>
</feature>
<evidence type="ECO:0000313" key="2">
    <source>
        <dbReference type="EMBL" id="KAJ3441657.1"/>
    </source>
</evidence>
<organism evidence="2 3">
    <name type="scientific">Anaeramoeba flamelloides</name>
    <dbReference type="NCBI Taxonomy" id="1746091"/>
    <lineage>
        <taxon>Eukaryota</taxon>
        <taxon>Metamonada</taxon>
        <taxon>Anaeramoebidae</taxon>
        <taxon>Anaeramoeba</taxon>
    </lineage>
</organism>
<dbReference type="AlphaFoldDB" id="A0AAV7ZI26"/>
<feature type="compositionally biased region" description="Basic and acidic residues" evidence="1">
    <location>
        <begin position="238"/>
        <end position="256"/>
    </location>
</feature>
<dbReference type="SUPFAM" id="SSF103657">
    <property type="entry name" value="BAR/IMD domain-like"/>
    <property type="match status" value="1"/>
</dbReference>
<sequence>MNFAKKQLNQFQSLKYLKNFLVDEKNHHKQYQSLLKIKNTAISDLKGWKNDEKGVVSESLNTFYEGNIKISEAEKELVQAYEQFIDSLRKIIEKYKEWEVIQKKYTKAAKNEQNALNKKNKADNALKKNRNKNKELKLEMEQTNAKENWESLKFVAEKLKEDNDSSWKEFENFKLEILKNSLIQLTQAQLKYHSLSVEQFQDQLKEYKKMPDKLKGSEKNSDQKKKKKKKKVQTSSSEDEKPIIITKEMENLKNVEESEDSEESEEEEEESEKTDEEKNQNKKVKKDEKENDNKSEKESSSSKSSDQEKNDLPSVDLTETVNLED</sequence>
<feature type="region of interest" description="Disordered" evidence="1">
    <location>
        <begin position="209"/>
        <end position="325"/>
    </location>
</feature>